<evidence type="ECO:0000313" key="1">
    <source>
        <dbReference type="EMBL" id="WCT73040.1"/>
    </source>
</evidence>
<dbReference type="Proteomes" id="UP001220395">
    <property type="component" value="Chromosome"/>
</dbReference>
<dbReference type="RefSeq" id="WP_273687014.1">
    <property type="nucleotide sequence ID" value="NZ_CP117411.1"/>
</dbReference>
<dbReference type="EMBL" id="CP117411">
    <property type="protein sequence ID" value="WCT73040.1"/>
    <property type="molecule type" value="Genomic_DNA"/>
</dbReference>
<reference evidence="1 2" key="1">
    <citation type="submission" date="2023-02" db="EMBL/GenBank/DDBJ databases">
        <title>Genome sequence of Sphingomonas naphthae.</title>
        <authorList>
            <person name="Kim S."/>
            <person name="Heo J."/>
            <person name="Kwon S.-W."/>
        </authorList>
    </citation>
    <scope>NUCLEOTIDE SEQUENCE [LARGE SCALE GENOMIC DNA]</scope>
    <source>
        <strain evidence="1 2">KACC 18716</strain>
    </source>
</reference>
<accession>A0ABY7TIN1</accession>
<organism evidence="1 2">
    <name type="scientific">Sphingomonas naphthae</name>
    <dbReference type="NCBI Taxonomy" id="1813468"/>
    <lineage>
        <taxon>Bacteria</taxon>
        <taxon>Pseudomonadati</taxon>
        <taxon>Pseudomonadota</taxon>
        <taxon>Alphaproteobacteria</taxon>
        <taxon>Sphingomonadales</taxon>
        <taxon>Sphingomonadaceae</taxon>
        <taxon>Sphingomonas</taxon>
    </lineage>
</organism>
<proteinExistence type="predicted"/>
<gene>
    <name evidence="1" type="ORF">PQ455_15600</name>
</gene>
<name>A0ABY7TIN1_9SPHN</name>
<protein>
    <submittedName>
        <fullName evidence="1">DUF4238 domain-containing protein</fullName>
    </submittedName>
</protein>
<evidence type="ECO:0000313" key="2">
    <source>
        <dbReference type="Proteomes" id="UP001220395"/>
    </source>
</evidence>
<keyword evidence="2" id="KW-1185">Reference proteome</keyword>
<sequence>MLHVVRADGTTFRAPPSKVGVEGELYTRLDPSGAKDRDIERWFSREIETPFAGALAQLLTLEGIERRKFPGHGDPVKRKEVQELGFIVGDYDERMPLTVPVRHAIANYLAALVVRSPSYLTKLTDWHWANNGTSGLPVDPAIFRGFALENMLFLYDVYREAIAGGYINLMIADCGREFLFADGGVTAREPWSKRPMPFDLYAPLTPKLAFNVLPLPDAYTGGLWISRINARGVARFNRMMLADAKSFVFSKSPTPLDFIAKHLGVPAPSPFGSRWIDGRLETKYDRSRDRPL</sequence>